<evidence type="ECO:0000313" key="1">
    <source>
        <dbReference type="EMBL" id="KAK3261320.1"/>
    </source>
</evidence>
<keyword evidence="2" id="KW-1185">Reference proteome</keyword>
<dbReference type="Proteomes" id="UP001190700">
    <property type="component" value="Unassembled WGS sequence"/>
</dbReference>
<gene>
    <name evidence="1" type="ORF">CYMTET_29767</name>
</gene>
<sequence>LIGGSAFDHLADGVGCGGCGYISTVAEAATILLQMPRSQLVQVVDGYGVMLGCFALQDLLDTA</sequence>
<accession>A0AAE0KUU9</accession>
<organism evidence="1 2">
    <name type="scientific">Cymbomonas tetramitiformis</name>
    <dbReference type="NCBI Taxonomy" id="36881"/>
    <lineage>
        <taxon>Eukaryota</taxon>
        <taxon>Viridiplantae</taxon>
        <taxon>Chlorophyta</taxon>
        <taxon>Pyramimonadophyceae</taxon>
        <taxon>Pyramimonadales</taxon>
        <taxon>Pyramimonadaceae</taxon>
        <taxon>Cymbomonas</taxon>
    </lineage>
</organism>
<feature type="non-terminal residue" evidence="1">
    <location>
        <position position="1"/>
    </location>
</feature>
<protein>
    <submittedName>
        <fullName evidence="1">Uncharacterized protein</fullName>
    </submittedName>
</protein>
<comment type="caution">
    <text evidence="1">The sequence shown here is derived from an EMBL/GenBank/DDBJ whole genome shotgun (WGS) entry which is preliminary data.</text>
</comment>
<proteinExistence type="predicted"/>
<dbReference type="AlphaFoldDB" id="A0AAE0KUU9"/>
<dbReference type="EMBL" id="LGRX02016992">
    <property type="protein sequence ID" value="KAK3261320.1"/>
    <property type="molecule type" value="Genomic_DNA"/>
</dbReference>
<evidence type="ECO:0000313" key="2">
    <source>
        <dbReference type="Proteomes" id="UP001190700"/>
    </source>
</evidence>
<reference evidence="1 2" key="1">
    <citation type="journal article" date="2015" name="Genome Biol. Evol.">
        <title>Comparative Genomics of a Bacterivorous Green Alga Reveals Evolutionary Causalities and Consequences of Phago-Mixotrophic Mode of Nutrition.</title>
        <authorList>
            <person name="Burns J.A."/>
            <person name="Paasch A."/>
            <person name="Narechania A."/>
            <person name="Kim E."/>
        </authorList>
    </citation>
    <scope>NUCLEOTIDE SEQUENCE [LARGE SCALE GENOMIC DNA]</scope>
    <source>
        <strain evidence="1 2">PLY_AMNH</strain>
    </source>
</reference>
<name>A0AAE0KUU9_9CHLO</name>